<evidence type="ECO:0000313" key="3">
    <source>
        <dbReference type="Proteomes" id="UP001596254"/>
    </source>
</evidence>
<organism evidence="2 3">
    <name type="scientific">Levilactobacillus tongjiangensis</name>
    <dbReference type="NCBI Taxonomy" id="2486023"/>
    <lineage>
        <taxon>Bacteria</taxon>
        <taxon>Bacillati</taxon>
        <taxon>Bacillota</taxon>
        <taxon>Bacilli</taxon>
        <taxon>Lactobacillales</taxon>
        <taxon>Lactobacillaceae</taxon>
        <taxon>Levilactobacillus</taxon>
    </lineage>
</organism>
<keyword evidence="3" id="KW-1185">Reference proteome</keyword>
<comment type="caution">
    <text evidence="2">The sequence shown here is derived from an EMBL/GenBank/DDBJ whole genome shotgun (WGS) entry which is preliminary data.</text>
</comment>
<gene>
    <name evidence="2" type="ORF">ACFP1G_08365</name>
</gene>
<evidence type="ECO:0000256" key="1">
    <source>
        <dbReference type="SAM" id="SignalP"/>
    </source>
</evidence>
<feature type="chain" id="PRO_5045063532" evidence="1">
    <location>
        <begin position="31"/>
        <end position="177"/>
    </location>
</feature>
<proteinExistence type="predicted"/>
<dbReference type="Proteomes" id="UP001596254">
    <property type="component" value="Unassembled WGS sequence"/>
</dbReference>
<keyword evidence="1" id="KW-0732">Signal</keyword>
<sequence>MGLMKSGLTSLLVVLSVGGGLITASTTAQAKSLKVTITDDSGKQTVTYNGKEYTAEQAVKLGLIVDKTVNAKENRWAYQVTNVKAKRTKSGKSVKVSGKLKVTNIRTSVFTPAKNVQISMGNTTKLAKLTKKLTFSQVVKTKAKKLKLRAGYTEKIKGHKSFTVLSANKQFKVKAYK</sequence>
<accession>A0ABW1STI9</accession>
<evidence type="ECO:0000313" key="2">
    <source>
        <dbReference type="EMBL" id="MFC6207492.1"/>
    </source>
</evidence>
<feature type="signal peptide" evidence="1">
    <location>
        <begin position="1"/>
        <end position="30"/>
    </location>
</feature>
<name>A0ABW1STI9_9LACO</name>
<reference evidence="3" key="1">
    <citation type="journal article" date="2019" name="Int. J. Syst. Evol. Microbiol.">
        <title>The Global Catalogue of Microorganisms (GCM) 10K type strain sequencing project: providing services to taxonomists for standard genome sequencing and annotation.</title>
        <authorList>
            <consortium name="The Broad Institute Genomics Platform"/>
            <consortium name="The Broad Institute Genome Sequencing Center for Infectious Disease"/>
            <person name="Wu L."/>
            <person name="Ma J."/>
        </authorList>
    </citation>
    <scope>NUCLEOTIDE SEQUENCE [LARGE SCALE GENOMIC DNA]</scope>
    <source>
        <strain evidence="3">CCM 8905</strain>
    </source>
</reference>
<dbReference type="EMBL" id="JBHSSK010000022">
    <property type="protein sequence ID" value="MFC6207492.1"/>
    <property type="molecule type" value="Genomic_DNA"/>
</dbReference>
<protein>
    <submittedName>
        <fullName evidence="2">Uncharacterized protein</fullName>
    </submittedName>
</protein>
<dbReference type="RefSeq" id="WP_125691506.1">
    <property type="nucleotide sequence ID" value="NZ_JBHSSK010000022.1"/>
</dbReference>